<dbReference type="InterPro" id="IPR036250">
    <property type="entry name" value="AcylCo_DH-like_C"/>
</dbReference>
<dbReference type="GeneID" id="56480232"/>
<evidence type="ECO:0000313" key="8">
    <source>
        <dbReference type="EMBL" id="CCJ54269.1"/>
    </source>
</evidence>
<dbReference type="InterPro" id="IPR041504">
    <property type="entry name" value="AidB_N"/>
</dbReference>
<comment type="cofactor">
    <cofactor evidence="1">
        <name>FAD</name>
        <dbReference type="ChEBI" id="CHEBI:57692"/>
    </cofactor>
</comment>
<dbReference type="Gene3D" id="2.40.110.20">
    <property type="match status" value="1"/>
</dbReference>
<organism evidence="8 9">
    <name type="scientific">Bordetella bronchiseptica 253</name>
    <dbReference type="NCBI Taxonomy" id="568707"/>
    <lineage>
        <taxon>Bacteria</taxon>
        <taxon>Pseudomonadati</taxon>
        <taxon>Pseudomonadota</taxon>
        <taxon>Betaproteobacteria</taxon>
        <taxon>Burkholderiales</taxon>
        <taxon>Alcaligenaceae</taxon>
        <taxon>Bordetella</taxon>
    </lineage>
</organism>
<dbReference type="SUPFAM" id="SSF56645">
    <property type="entry name" value="Acyl-CoA dehydrogenase NM domain-like"/>
    <property type="match status" value="1"/>
</dbReference>
<gene>
    <name evidence="8" type="ORF">BN112_2352</name>
</gene>
<dbReference type="Pfam" id="PF00441">
    <property type="entry name" value="Acyl-CoA_dh_1"/>
    <property type="match status" value="1"/>
</dbReference>
<evidence type="ECO:0000313" key="9">
    <source>
        <dbReference type="Proteomes" id="UP000007564"/>
    </source>
</evidence>
<evidence type="ECO:0000256" key="4">
    <source>
        <dbReference type="ARBA" id="ARBA00022827"/>
    </source>
</evidence>
<dbReference type="HOGENOM" id="CLU_016513_2_1_4"/>
<dbReference type="Pfam" id="PF18158">
    <property type="entry name" value="AidB_N"/>
    <property type="match status" value="1"/>
</dbReference>
<dbReference type="Pfam" id="PF02770">
    <property type="entry name" value="Acyl-CoA_dh_M"/>
    <property type="match status" value="1"/>
</dbReference>
<keyword evidence="3" id="KW-0285">Flavoprotein</keyword>
<dbReference type="PANTHER" id="PTHR42707">
    <property type="entry name" value="ACYL-COA DEHYDROGENASE"/>
    <property type="match status" value="1"/>
</dbReference>
<evidence type="ECO:0000256" key="1">
    <source>
        <dbReference type="ARBA" id="ARBA00001974"/>
    </source>
</evidence>
<name>A0A0C6P3A8_BORBO</name>
<dbReference type="Proteomes" id="UP000007564">
    <property type="component" value="Chromosome"/>
</dbReference>
<evidence type="ECO:0000256" key="3">
    <source>
        <dbReference type="ARBA" id="ARBA00022630"/>
    </source>
</evidence>
<reference evidence="8 9" key="1">
    <citation type="journal article" date="2012" name="BMC Genomics">
        <title>Comparative genomics of the classical Bordetella subspecies: the evolution and exchange of virulence-associated diversity amongst closely related pathogens.</title>
        <authorList>
            <person name="Park J."/>
            <person name="Zhang Y."/>
            <person name="Buboltz A.M."/>
            <person name="Zhang X."/>
            <person name="Schuster S.C."/>
            <person name="Ahuja U."/>
            <person name="Liu M."/>
            <person name="Miller J.F."/>
            <person name="Sebaihia M."/>
            <person name="Bentley S.D."/>
            <person name="Parkhill J."/>
            <person name="Harvill E.T."/>
        </authorList>
    </citation>
    <scope>NUCLEOTIDE SEQUENCE [LARGE SCALE GENOMIC DNA]</scope>
    <source>
        <strain evidence="8 9">253</strain>
    </source>
</reference>
<protein>
    <submittedName>
        <fullName evidence="8">Probable acyl-CoA dehydrogenase</fullName>
    </submittedName>
</protein>
<dbReference type="AlphaFoldDB" id="A0A0C6P3A8"/>
<dbReference type="OrthoDB" id="9771038at2"/>
<dbReference type="InterPro" id="IPR006091">
    <property type="entry name" value="Acyl-CoA_Oxase/DH_mid-dom"/>
</dbReference>
<evidence type="ECO:0000259" key="7">
    <source>
        <dbReference type="Pfam" id="PF18158"/>
    </source>
</evidence>
<dbReference type="KEGG" id="bbh:BN112_2352"/>
<accession>A0A0C6P3A8</accession>
<dbReference type="Gene3D" id="1.20.140.10">
    <property type="entry name" value="Butyryl-CoA Dehydrogenase, subunit A, domain 3"/>
    <property type="match status" value="1"/>
</dbReference>
<dbReference type="PANTHER" id="PTHR42707:SF2">
    <property type="entry name" value="ACD11 DEHYDROGENASE"/>
    <property type="match status" value="1"/>
</dbReference>
<dbReference type="InterPro" id="IPR052904">
    <property type="entry name" value="Acyl-CoA_dehydrogenase-like"/>
</dbReference>
<dbReference type="PROSITE" id="PS00073">
    <property type="entry name" value="ACYL_COA_DH_2"/>
    <property type="match status" value="1"/>
</dbReference>
<dbReference type="EMBL" id="HE965806">
    <property type="protein sequence ID" value="CCJ54269.1"/>
    <property type="molecule type" value="Genomic_DNA"/>
</dbReference>
<sequence>MSSPEIAARLADPIPDSLGQNLYLADADLPALLSLYLAPDLLAHLTPHLHRLGELAGGRLEQLAAQADKHTPELVVRTRQGHDCSEVVKHPAYVELERWAFSEFGLAAASHAPGVLGWHEPLPAAAKYTLFYLFSQSEYGLTCPVNMTDSFTRTLKKYGEPALVQRYLARLTSLDFDTYYQGAMFMTEQGAGSDIAQTAATARRDGEHWLLSGDKWFCSNASADLAMVLARPDDAPAGMAGVSLFLMPRVKADGTPNAYRIIRLKDKLGTRSMASGEIRLEGAQAYLIGEVGKGFQQMAEMVNSSRLSNGVRSGALMRRALSEASYVAEHRRAFGKRLADLPLIRRQLDKMRLMTEQARTFAYHTAQALRGADEGDETARRVVRIMTPLIKFRACRDARKVTGDAMEVRGGCGYIEEWPEARLLRDAHLGSIWEGTSNIVALDVYRAINREDALTAYEGALRNLLGQASGPHGAALAQRLDLVCAYAARQAGAQCEEAAREVASALYHVGSAIQFAWEASQGGQLAHRHAYAADVLAHRLDPQLRRAGLLHD</sequence>
<dbReference type="SUPFAM" id="SSF47203">
    <property type="entry name" value="Acyl-CoA dehydrogenase C-terminal domain-like"/>
    <property type="match status" value="1"/>
</dbReference>
<comment type="similarity">
    <text evidence="2">Belongs to the acyl-CoA dehydrogenase family.</text>
</comment>
<feature type="domain" description="Acyl-CoA dehydrogenase/oxidase C-terminal" evidence="5">
    <location>
        <begin position="292"/>
        <end position="448"/>
    </location>
</feature>
<evidence type="ECO:0000259" key="6">
    <source>
        <dbReference type="Pfam" id="PF02770"/>
    </source>
</evidence>
<dbReference type="GO" id="GO:0003995">
    <property type="term" value="F:acyl-CoA dehydrogenase activity"/>
    <property type="evidence" value="ECO:0007669"/>
    <property type="project" value="InterPro"/>
</dbReference>
<proteinExistence type="inferred from homology"/>
<keyword evidence="4" id="KW-0274">FAD</keyword>
<feature type="domain" description="Adaptive response protein AidB N-terminal" evidence="7">
    <location>
        <begin position="19"/>
        <end position="177"/>
    </location>
</feature>
<feature type="domain" description="Acyl-CoA oxidase/dehydrogenase middle" evidence="6">
    <location>
        <begin position="183"/>
        <end position="281"/>
    </location>
</feature>
<dbReference type="Gene3D" id="6.10.250.600">
    <property type="match status" value="1"/>
</dbReference>
<evidence type="ECO:0000256" key="2">
    <source>
        <dbReference type="ARBA" id="ARBA00009347"/>
    </source>
</evidence>
<dbReference type="InterPro" id="IPR006089">
    <property type="entry name" value="Acyl-CoA_DH_CS"/>
</dbReference>
<dbReference type="InterPro" id="IPR009075">
    <property type="entry name" value="AcylCo_DH/oxidase_C"/>
</dbReference>
<dbReference type="RefSeq" id="WP_003808878.1">
    <property type="nucleotide sequence ID" value="NC_019382.1"/>
</dbReference>
<evidence type="ECO:0000259" key="5">
    <source>
        <dbReference type="Pfam" id="PF00441"/>
    </source>
</evidence>
<dbReference type="InterPro" id="IPR009100">
    <property type="entry name" value="AcylCoA_DH/oxidase_NM_dom_sf"/>
</dbReference>